<dbReference type="SUPFAM" id="SSF109854">
    <property type="entry name" value="DinB/YfiT-like putative metalloenzymes"/>
    <property type="match status" value="1"/>
</dbReference>
<dbReference type="Gene3D" id="1.20.120.450">
    <property type="entry name" value="dinb family like domain"/>
    <property type="match status" value="1"/>
</dbReference>
<sequence>MSLSMYQASIPVFIRMLGNLSAILEKAAAYAAAKKIEPSVLINSRLAPDMRPLSFQIQIASDMAKGCAARLAGIDPPSMADTESTFPELQERIKKTIDFLQTVSAAQVDGSEEREVILKVRGSEMQFKGQPYLLGFVLPNFYFHVTTAYNILRHNGLDIGKADFLGVR</sequence>
<organism evidence="1">
    <name type="scientific">Archangium violaceum</name>
    <dbReference type="NCBI Taxonomy" id="83451"/>
    <lineage>
        <taxon>Bacteria</taxon>
        <taxon>Pseudomonadati</taxon>
        <taxon>Myxococcota</taxon>
        <taxon>Myxococcia</taxon>
        <taxon>Myxococcales</taxon>
        <taxon>Cystobacterineae</taxon>
        <taxon>Archangiaceae</taxon>
        <taxon>Archangium</taxon>
    </lineage>
</organism>
<evidence type="ECO:0008006" key="2">
    <source>
        <dbReference type="Google" id="ProtNLM"/>
    </source>
</evidence>
<dbReference type="PANTHER" id="PTHR36922:SF1">
    <property type="entry name" value="DUF1993 DOMAIN-CONTAINING PROTEIN"/>
    <property type="match status" value="1"/>
</dbReference>
<reference evidence="1" key="1">
    <citation type="journal article" date="2018" name="J. Ind. Microbiol. Biotechnol.">
        <title>Genome mining reveals uncommon alkylpyrones as type III PKS products from myxobacteria.</title>
        <authorList>
            <person name="Hug J.J."/>
            <person name="Panter F."/>
            <person name="Krug D."/>
            <person name="Muller R."/>
        </authorList>
    </citation>
    <scope>NUCLEOTIDE SEQUENCE</scope>
    <source>
        <strain evidence="1">MCy8337</strain>
    </source>
</reference>
<dbReference type="InterPro" id="IPR034660">
    <property type="entry name" value="DinB/YfiT-like"/>
</dbReference>
<proteinExistence type="predicted"/>
<accession>A0A3S7UXZ1</accession>
<dbReference type="InterPro" id="IPR018531">
    <property type="entry name" value="DUF1993"/>
</dbReference>
<dbReference type="AlphaFoldDB" id="A0A3S7UXZ1"/>
<evidence type="ECO:0000313" key="1">
    <source>
        <dbReference type="EMBL" id="AYM53615.1"/>
    </source>
</evidence>
<name>A0A3S7UXZ1_9BACT</name>
<dbReference type="Pfam" id="PF09351">
    <property type="entry name" value="DUF1993"/>
    <property type="match status" value="1"/>
</dbReference>
<dbReference type="PANTHER" id="PTHR36922">
    <property type="entry name" value="BLL2446 PROTEIN"/>
    <property type="match status" value="1"/>
</dbReference>
<protein>
    <recommendedName>
        <fullName evidence="2">DUF1993 domain-containing protein</fullName>
    </recommendedName>
</protein>
<dbReference type="EMBL" id="MH908907">
    <property type="protein sequence ID" value="AYM53615.1"/>
    <property type="molecule type" value="Genomic_DNA"/>
</dbReference>